<organism evidence="1 2">
    <name type="scientific">Vibrio rotiferianus</name>
    <dbReference type="NCBI Taxonomy" id="190895"/>
    <lineage>
        <taxon>Bacteria</taxon>
        <taxon>Pseudomonadati</taxon>
        <taxon>Pseudomonadota</taxon>
        <taxon>Gammaproteobacteria</taxon>
        <taxon>Vibrionales</taxon>
        <taxon>Vibrionaceae</taxon>
        <taxon>Vibrio</taxon>
    </lineage>
</organism>
<evidence type="ECO:0008006" key="3">
    <source>
        <dbReference type="Google" id="ProtNLM"/>
    </source>
</evidence>
<dbReference type="AlphaFoldDB" id="A0A510I1I3"/>
<protein>
    <recommendedName>
        <fullName evidence="3">Wadjet protein JetD C-terminal domain-containing protein</fullName>
    </recommendedName>
</protein>
<gene>
    <name evidence="1" type="ORF">VroAM7_00870</name>
</gene>
<reference evidence="2" key="1">
    <citation type="submission" date="2019-07" db="EMBL/GenBank/DDBJ databases">
        <title>Complete Genome Sequences of Vibrion rotiferianus strain AM7.</title>
        <authorList>
            <person name="Miyazaki K."/>
            <person name="Wiseschart A."/>
            <person name="Pootanakit K."/>
            <person name="Ishimori K."/>
            <person name="Kitahara K."/>
        </authorList>
    </citation>
    <scope>NUCLEOTIDE SEQUENCE [LARGE SCALE GENOMIC DNA]</scope>
    <source>
        <strain evidence="2">AM7</strain>
    </source>
</reference>
<proteinExistence type="predicted"/>
<name>A0A510I1I3_9VIBR</name>
<dbReference type="Proteomes" id="UP000315115">
    <property type="component" value="Chromosome 1"/>
</dbReference>
<evidence type="ECO:0000313" key="1">
    <source>
        <dbReference type="EMBL" id="BBL87434.1"/>
    </source>
</evidence>
<accession>A0A510I1I3</accession>
<sequence length="316" mass="35339">MSSDLLQKLGLPRTQVVEVLTRLATNKKVIERQKDGPLLAHLKSLRIAHCAGRLWHLDNPERLAQLRQQIGLEEGHVTKARGAIVRNTELVHHKCAAAWRGDSKSGRSEPLLPTQAVTSDEVIRVRSSKTGLTVTYPSWQQSVDDETEARSECTIPERLWREKHRLSFADIKLIMTVENLGAFVDLPLVEGLVLLYVPGLNLTHTELLASLPATVPWVAFPDYDPNGLSIVQTMANKLGRPARIWLPGYWQDQAAQRSREMIGTSKRGWLDTPSLSLPGLSDVQRWLEQEVLVLDHRCDAALNDLVSDELGIVSLN</sequence>
<dbReference type="EMBL" id="AP019798">
    <property type="protein sequence ID" value="BBL87434.1"/>
    <property type="molecule type" value="Genomic_DNA"/>
</dbReference>
<evidence type="ECO:0000313" key="2">
    <source>
        <dbReference type="Proteomes" id="UP000315115"/>
    </source>
</evidence>